<dbReference type="AlphaFoldDB" id="W6TEW7"/>
<protein>
    <submittedName>
        <fullName evidence="1">Uncharacterized protein</fullName>
    </submittedName>
</protein>
<sequence>MLNAHNEVGLVYSSIGIIDERGEKKSFMLLFRVISFFEMLWGLIFDTNALQLKVWVFMMIPCFCVKIMNIG</sequence>
<organism evidence="1 2">
    <name type="scientific">Holospora obtusa F1</name>
    <dbReference type="NCBI Taxonomy" id="1399147"/>
    <lineage>
        <taxon>Bacteria</taxon>
        <taxon>Pseudomonadati</taxon>
        <taxon>Pseudomonadota</taxon>
        <taxon>Alphaproteobacteria</taxon>
        <taxon>Holosporales</taxon>
        <taxon>Holosporaceae</taxon>
        <taxon>Holospora</taxon>
    </lineage>
</organism>
<proteinExistence type="predicted"/>
<gene>
    <name evidence="1" type="ORF">P618_200317</name>
</gene>
<evidence type="ECO:0000313" key="2">
    <source>
        <dbReference type="Proteomes" id="UP000019112"/>
    </source>
</evidence>
<dbReference type="RefSeq" id="WP_021826980.1">
    <property type="nucleotide sequence ID" value="NZ_AWTR02000042.1"/>
</dbReference>
<dbReference type="Proteomes" id="UP000019112">
    <property type="component" value="Unassembled WGS sequence"/>
</dbReference>
<dbReference type="EMBL" id="AWTR02000042">
    <property type="protein sequence ID" value="ETZ07476.1"/>
    <property type="molecule type" value="Genomic_DNA"/>
</dbReference>
<dbReference type="STRING" id="1399147.P618_200317"/>
<accession>W6TEW7</accession>
<comment type="caution">
    <text evidence="1">The sequence shown here is derived from an EMBL/GenBank/DDBJ whole genome shotgun (WGS) entry which is preliminary data.</text>
</comment>
<evidence type="ECO:0000313" key="1">
    <source>
        <dbReference type="EMBL" id="ETZ07476.1"/>
    </source>
</evidence>
<keyword evidence="2" id="KW-1185">Reference proteome</keyword>
<reference evidence="1 2" key="1">
    <citation type="journal article" date="2014" name="FEMS Microbiol. Lett.">
        <title>Draft genome sequences of three Holospora species (Holospora obtusa, Holospora undulata, and Holospora elegans), endonuclear symbiotic bacteria of the ciliate Paramecium caudatum.</title>
        <authorList>
            <person name="Dohra H."/>
            <person name="Tanaka K."/>
            <person name="Suzuki T."/>
            <person name="Fujishima M."/>
            <person name="Suzuki H."/>
        </authorList>
    </citation>
    <scope>NUCLEOTIDE SEQUENCE [LARGE SCALE GENOMIC DNA]</scope>
    <source>
        <strain evidence="1 2">F1</strain>
    </source>
</reference>
<name>W6TEW7_HOLOB</name>